<dbReference type="EMBL" id="CACRSJ010000110">
    <property type="protein sequence ID" value="VYS68325.1"/>
    <property type="molecule type" value="Genomic_DNA"/>
</dbReference>
<dbReference type="EC" id="2.7.11.1" evidence="3"/>
<evidence type="ECO:0000256" key="19">
    <source>
        <dbReference type="SAM" id="Phobius"/>
    </source>
</evidence>
<feature type="signal peptide" evidence="20">
    <location>
        <begin position="1"/>
        <end position="31"/>
    </location>
</feature>
<evidence type="ECO:0000256" key="5">
    <source>
        <dbReference type="ARBA" id="ARBA00022614"/>
    </source>
</evidence>
<dbReference type="InterPro" id="IPR032675">
    <property type="entry name" value="LRR_dom_sf"/>
</dbReference>
<evidence type="ECO:0000313" key="24">
    <source>
        <dbReference type="EMBL" id="VYS68325.1"/>
    </source>
</evidence>
<evidence type="ECO:0000256" key="17">
    <source>
        <dbReference type="ARBA" id="ARBA00048679"/>
    </source>
</evidence>
<dbReference type="GO" id="GO:0004674">
    <property type="term" value="F:protein serine/threonine kinase activity"/>
    <property type="evidence" value="ECO:0007669"/>
    <property type="project" value="UniProtKB-EC"/>
</dbReference>
<dbReference type="EMBL" id="CACSHJ010000096">
    <property type="protein sequence ID" value="CAA0405574.1"/>
    <property type="molecule type" value="Genomic_DNA"/>
</dbReference>
<comment type="similarity">
    <text evidence="2">Belongs to the protein kinase superfamily. Ser/Thr protein kinase family.</text>
</comment>
<protein>
    <recommendedName>
        <fullName evidence="3">non-specific serine/threonine protein kinase</fullName>
        <ecNumber evidence="3">2.7.11.1</ecNumber>
    </recommendedName>
</protein>
<evidence type="ECO:0000313" key="23">
    <source>
        <dbReference type="EMBL" id="OAO89835.1"/>
    </source>
</evidence>
<evidence type="ECO:0000256" key="6">
    <source>
        <dbReference type="ARBA" id="ARBA00022679"/>
    </source>
</evidence>
<dbReference type="Gene3D" id="1.10.510.10">
    <property type="entry name" value="Transferase(Phosphotransferase) domain 1"/>
    <property type="match status" value="1"/>
</dbReference>
<evidence type="ECO:0000256" key="3">
    <source>
        <dbReference type="ARBA" id="ARBA00012513"/>
    </source>
</evidence>
<keyword evidence="10" id="KW-0547">Nucleotide-binding</keyword>
<reference evidence="23" key="2">
    <citation type="submission" date="2016-03" db="EMBL/GenBank/DDBJ databases">
        <title>Full-length assembly of Arabidopsis thaliana Ler reveals the complement of translocations and inversions.</title>
        <authorList>
            <person name="Zapata L."/>
            <person name="Schneeberger K."/>
            <person name="Ossowski S."/>
        </authorList>
    </citation>
    <scope>NUCLEOTIDE SEQUENCE [LARGE SCALE GENOMIC DNA]</scope>
    <source>
        <tissue evidence="23">Leaf</tissue>
    </source>
</reference>
<dbReference type="Proteomes" id="UP000426265">
    <property type="component" value="Unassembled WGS sequence"/>
</dbReference>
<dbReference type="Pfam" id="PF08263">
    <property type="entry name" value="LRRNT_2"/>
    <property type="match status" value="1"/>
</dbReference>
<dbReference type="InterPro" id="IPR013210">
    <property type="entry name" value="LRR_N_plant-typ"/>
</dbReference>
<dbReference type="Gene3D" id="3.80.10.10">
    <property type="entry name" value="Ribonuclease Inhibitor"/>
    <property type="match status" value="2"/>
</dbReference>
<dbReference type="FunFam" id="3.30.200.20:FF:000307">
    <property type="entry name" value="pollen receptor-like kinase 1"/>
    <property type="match status" value="1"/>
</dbReference>
<dbReference type="GO" id="GO:0016020">
    <property type="term" value="C:membrane"/>
    <property type="evidence" value="ECO:0007669"/>
    <property type="project" value="UniProtKB-SubCell"/>
</dbReference>
<dbReference type="InterPro" id="IPR046959">
    <property type="entry name" value="PRK1-6/SRF4-like"/>
</dbReference>
<keyword evidence="8 20" id="KW-0732">Signal</keyword>
<dbReference type="OrthoDB" id="418615at2759"/>
<dbReference type="Proteomes" id="UP000434276">
    <property type="component" value="Unassembled WGS sequence"/>
</dbReference>
<dbReference type="FunFam" id="3.80.10.10:FF:001609">
    <property type="entry name" value="Pollen receptor-like kinase 4"/>
    <property type="match status" value="1"/>
</dbReference>
<keyword evidence="7 19" id="KW-0812">Transmembrane</keyword>
<feature type="chain" id="PRO_5033255895" description="non-specific serine/threonine protein kinase" evidence="20">
    <location>
        <begin position="32"/>
        <end position="662"/>
    </location>
</feature>
<accession>A0A5S9YAL0</accession>
<dbReference type="InterPro" id="IPR000719">
    <property type="entry name" value="Prot_kinase_dom"/>
</dbReference>
<keyword evidence="5" id="KW-0433">Leucine-rich repeat</keyword>
<feature type="compositionally biased region" description="Basic and acidic residues" evidence="18">
    <location>
        <begin position="303"/>
        <end position="321"/>
    </location>
</feature>
<evidence type="ECO:0000256" key="13">
    <source>
        <dbReference type="ARBA" id="ARBA00022989"/>
    </source>
</evidence>
<evidence type="ECO:0000256" key="7">
    <source>
        <dbReference type="ARBA" id="ARBA00022692"/>
    </source>
</evidence>
<evidence type="ECO:0000313" key="22">
    <source>
        <dbReference type="EMBL" id="CAA0405574.1"/>
    </source>
</evidence>
<dbReference type="AlphaFoldDB" id="A0A178U872"/>
<keyword evidence="9" id="KW-0677">Repeat</keyword>
<evidence type="ECO:0000256" key="16">
    <source>
        <dbReference type="ARBA" id="ARBA00047899"/>
    </source>
</evidence>
<evidence type="ECO:0000313" key="25">
    <source>
        <dbReference type="Proteomes" id="UP000078284"/>
    </source>
</evidence>
<dbReference type="ExpressionAtlas" id="A0A178U872">
    <property type="expression patterns" value="baseline and differential"/>
</dbReference>
<dbReference type="Proteomes" id="UP000078284">
    <property type="component" value="Chromosome 5"/>
</dbReference>
<evidence type="ECO:0000256" key="4">
    <source>
        <dbReference type="ARBA" id="ARBA00022553"/>
    </source>
</evidence>
<organism evidence="23 25">
    <name type="scientific">Arabidopsis thaliana</name>
    <name type="common">Mouse-ear cress</name>
    <dbReference type="NCBI Taxonomy" id="3702"/>
    <lineage>
        <taxon>Eukaryota</taxon>
        <taxon>Viridiplantae</taxon>
        <taxon>Streptophyta</taxon>
        <taxon>Embryophyta</taxon>
        <taxon>Tracheophyta</taxon>
        <taxon>Spermatophyta</taxon>
        <taxon>Magnoliopsida</taxon>
        <taxon>eudicotyledons</taxon>
        <taxon>Gunneridae</taxon>
        <taxon>Pentapetalae</taxon>
        <taxon>rosids</taxon>
        <taxon>malvids</taxon>
        <taxon>Brassicales</taxon>
        <taxon>Brassicaceae</taxon>
        <taxon>Camelineae</taxon>
        <taxon>Arabidopsis</taxon>
    </lineage>
</organism>
<feature type="domain" description="Protein kinase" evidence="21">
    <location>
        <begin position="357"/>
        <end position="639"/>
    </location>
</feature>
<keyword evidence="12" id="KW-0067">ATP-binding</keyword>
<feature type="transmembrane region" description="Helical" evidence="19">
    <location>
        <begin position="257"/>
        <end position="278"/>
    </location>
</feature>
<evidence type="ECO:0000256" key="8">
    <source>
        <dbReference type="ARBA" id="ARBA00022729"/>
    </source>
</evidence>
<evidence type="ECO:0000256" key="11">
    <source>
        <dbReference type="ARBA" id="ARBA00022777"/>
    </source>
</evidence>
<dbReference type="SUPFAM" id="SSF52058">
    <property type="entry name" value="L domain-like"/>
    <property type="match status" value="1"/>
</dbReference>
<name>A0A178U872_ARATH</name>
<dbReference type="InterPro" id="IPR001611">
    <property type="entry name" value="Leu-rich_rpt"/>
</dbReference>
<evidence type="ECO:0000256" key="1">
    <source>
        <dbReference type="ARBA" id="ARBA00004167"/>
    </source>
</evidence>
<reference evidence="25" key="1">
    <citation type="journal article" date="2016" name="Proc. Natl. Acad. Sci. U.S.A.">
        <title>Chromosome-level assembly of Arabidopsis thaliana Ler reveals the extent of translocation and inversion polymorphisms.</title>
        <authorList>
            <person name="Zapata L."/>
            <person name="Ding J."/>
            <person name="Willing E.M."/>
            <person name="Hartwig B."/>
            <person name="Bezdan D."/>
            <person name="Jiao W.B."/>
            <person name="Patel V."/>
            <person name="Velikkakam James G."/>
            <person name="Koornneef M."/>
            <person name="Ossowski S."/>
            <person name="Schneeberger K."/>
        </authorList>
    </citation>
    <scope>NUCLEOTIDE SEQUENCE [LARGE SCALE GENOMIC DNA]</scope>
    <source>
        <strain evidence="25">cv. Landsberg erecta</strain>
    </source>
</reference>
<dbReference type="FunFam" id="1.10.510.10:FF:000480">
    <property type="entry name" value="Pollen receptor-like kinase 1"/>
    <property type="match status" value="1"/>
</dbReference>
<feature type="region of interest" description="Disordered" evidence="18">
    <location>
        <begin position="639"/>
        <end position="662"/>
    </location>
</feature>
<dbReference type="EMBL" id="LUHQ01000005">
    <property type="protein sequence ID" value="OAO89835.1"/>
    <property type="molecule type" value="Genomic_DNA"/>
</dbReference>
<comment type="catalytic activity">
    <reaction evidence="16">
        <text>L-threonyl-[protein] + ATP = O-phospho-L-threonyl-[protein] + ADP + H(+)</text>
        <dbReference type="Rhea" id="RHEA:46608"/>
        <dbReference type="Rhea" id="RHEA-COMP:11060"/>
        <dbReference type="Rhea" id="RHEA-COMP:11605"/>
        <dbReference type="ChEBI" id="CHEBI:15378"/>
        <dbReference type="ChEBI" id="CHEBI:30013"/>
        <dbReference type="ChEBI" id="CHEBI:30616"/>
        <dbReference type="ChEBI" id="CHEBI:61977"/>
        <dbReference type="ChEBI" id="CHEBI:456216"/>
        <dbReference type="EC" id="2.7.11.1"/>
    </reaction>
</comment>
<proteinExistence type="inferred from homology"/>
<dbReference type="PANTHER" id="PTHR48007">
    <property type="entry name" value="LEUCINE-RICH REPEAT RECEPTOR-LIKE PROTEIN KINASE PXC1"/>
    <property type="match status" value="1"/>
</dbReference>
<evidence type="ECO:0000256" key="20">
    <source>
        <dbReference type="SAM" id="SignalP"/>
    </source>
</evidence>
<keyword evidence="13 19" id="KW-1133">Transmembrane helix</keyword>
<evidence type="ECO:0000256" key="15">
    <source>
        <dbReference type="ARBA" id="ARBA00023170"/>
    </source>
</evidence>
<evidence type="ECO:0000256" key="14">
    <source>
        <dbReference type="ARBA" id="ARBA00023136"/>
    </source>
</evidence>
<dbReference type="SUPFAM" id="SSF56112">
    <property type="entry name" value="Protein kinase-like (PK-like)"/>
    <property type="match status" value="1"/>
</dbReference>
<dbReference type="GO" id="GO:0005524">
    <property type="term" value="F:ATP binding"/>
    <property type="evidence" value="ECO:0007669"/>
    <property type="project" value="UniProtKB-KW"/>
</dbReference>
<dbReference type="Pfam" id="PF00069">
    <property type="entry name" value="Pkinase"/>
    <property type="match status" value="1"/>
</dbReference>
<evidence type="ECO:0000256" key="18">
    <source>
        <dbReference type="SAM" id="MobiDB-lite"/>
    </source>
</evidence>
<evidence type="ECO:0000313" key="26">
    <source>
        <dbReference type="Proteomes" id="UP000426265"/>
    </source>
</evidence>
<evidence type="ECO:0000256" key="2">
    <source>
        <dbReference type="ARBA" id="ARBA00008684"/>
    </source>
</evidence>
<evidence type="ECO:0000256" key="9">
    <source>
        <dbReference type="ARBA" id="ARBA00022737"/>
    </source>
</evidence>
<keyword evidence="11" id="KW-0418">Kinase</keyword>
<dbReference type="Pfam" id="PF00560">
    <property type="entry name" value="LRR_1"/>
    <property type="match status" value="2"/>
</dbReference>
<accession>A0A178U872</accession>
<keyword evidence="6" id="KW-0808">Transferase</keyword>
<evidence type="ECO:0000259" key="21">
    <source>
        <dbReference type="PROSITE" id="PS50011"/>
    </source>
</evidence>
<dbReference type="PROSITE" id="PS50011">
    <property type="entry name" value="PROTEIN_KINASE_DOM"/>
    <property type="match status" value="1"/>
</dbReference>
<comment type="catalytic activity">
    <reaction evidence="17">
        <text>L-seryl-[protein] + ATP = O-phospho-L-seryl-[protein] + ADP + H(+)</text>
        <dbReference type="Rhea" id="RHEA:17989"/>
        <dbReference type="Rhea" id="RHEA-COMP:9863"/>
        <dbReference type="Rhea" id="RHEA-COMP:11604"/>
        <dbReference type="ChEBI" id="CHEBI:15378"/>
        <dbReference type="ChEBI" id="CHEBI:29999"/>
        <dbReference type="ChEBI" id="CHEBI:30616"/>
        <dbReference type="ChEBI" id="CHEBI:83421"/>
        <dbReference type="ChEBI" id="CHEBI:456216"/>
        <dbReference type="EC" id="2.7.11.1"/>
    </reaction>
</comment>
<comment type="subcellular location">
    <subcellularLocation>
        <location evidence="1">Membrane</location>
        <topology evidence="1">Single-pass membrane protein</topology>
    </subcellularLocation>
</comment>
<dbReference type="InterPro" id="IPR011009">
    <property type="entry name" value="Kinase-like_dom_sf"/>
</dbReference>
<keyword evidence="4" id="KW-0597">Phosphoprotein</keyword>
<dbReference type="PANTHER" id="PTHR48007:SF64">
    <property type="entry name" value="POLLEN RECEPTOR-LIKE KINASE 1"/>
    <property type="match status" value="1"/>
</dbReference>
<keyword evidence="14 19" id="KW-0472">Membrane</keyword>
<evidence type="ECO:0000313" key="27">
    <source>
        <dbReference type="Proteomes" id="UP000434276"/>
    </source>
</evidence>
<evidence type="ECO:0000256" key="10">
    <source>
        <dbReference type="ARBA" id="ARBA00022741"/>
    </source>
</evidence>
<dbReference type="Gene3D" id="3.30.200.20">
    <property type="entry name" value="Phosphorylase Kinase, domain 1"/>
    <property type="match status" value="1"/>
</dbReference>
<reference evidence="24 26" key="3">
    <citation type="submission" date="2019-11" db="EMBL/GenBank/DDBJ databases">
        <authorList>
            <person name="Jiao W.-B."/>
            <person name="Schneeberger K."/>
        </authorList>
    </citation>
    <scope>NUCLEOTIDE SEQUENCE [LARGE SCALE GENOMIC DNA]</scope>
    <source>
        <strain evidence="26">cv. An-1</strain>
        <strain evidence="27">cv. C24</strain>
    </source>
</reference>
<sequence length="662" mass="73471">MPPMQARTLSVYNVMVPLVCLLLFFSTPTHGLSDFEAILKFKESLVVGQENALASWNAKTPPCTWSGVLCNGGSIWGLQMENLELSGSIDIEALSGLTSLRTLSFMNNKFEGPFPDFKKLAALKSLYLSNNQFGGDIPGDAFEGMGWLKKVHLAQNKFTGQIPSSVAKLPKLLELRLDGNQFTGEIPEFEHQLHLLNLSNNALTGPIPESLSMTDPKVFEGNKGLCGKPLETECDSPYIEHPPQSEARPKSSSRGPLVITAIVAALTILIILGVIFLLNRSYKNKQPRLAVKTGPSSLQKKTGIREADQSRRDRKKADHWKGSGTTKRMGAAAGVENTKLSFLREDREKFDLQDLLKASAEILGSGYFGASYKAVLSSGQMMVVKRFKQMNNAGRDEFQEHMKRLGRLMHHNLLSIVAYYYRKEEKLLVCDFAERGSLAINLHSNQSLGKPSLDWPTRLKIVKGVAKGLFYLHQDLPSLMAPHGHLKSSNVLLTKTFEPLLTDYGLIPLINQEKAQMHMAAYRSPEYLQHRRITKKTDVWGLGILILEILTGKFPANFSQSSEEDLASWVNSGFHGVWAPSLFDKGMGKTSHCEGQILKLLTIGLNCCEPDVKKRLDIGQAVEKIEELKEREGDDDDFYSTYVSETDGRSSKGVSCESISFA</sequence>
<keyword evidence="15" id="KW-0675">Receptor</keyword>
<gene>
    <name evidence="23" type="ordered locus">AXX17_At5g32490</name>
    <name evidence="24" type="ORF">AN1_LOCUS23719</name>
    <name evidence="22" type="ORF">C24_LOCUS23570</name>
</gene>
<feature type="region of interest" description="Disordered" evidence="18">
    <location>
        <begin position="288"/>
        <end position="328"/>
    </location>
</feature>
<evidence type="ECO:0000256" key="12">
    <source>
        <dbReference type="ARBA" id="ARBA00022840"/>
    </source>
</evidence>